<dbReference type="InterPro" id="IPR011057">
    <property type="entry name" value="Mss4-like_sf"/>
</dbReference>
<comment type="caution">
    <text evidence="6">The sequence shown here is derived from an EMBL/GenBank/DDBJ whole genome shotgun (WGS) entry which is preliminary data.</text>
</comment>
<keyword evidence="7" id="KW-1185">Reference proteome</keyword>
<organism evidence="6 7">
    <name type="scientific">Congregibacter litoralis KT71</name>
    <dbReference type="NCBI Taxonomy" id="314285"/>
    <lineage>
        <taxon>Bacteria</taxon>
        <taxon>Pseudomonadati</taxon>
        <taxon>Pseudomonadota</taxon>
        <taxon>Gammaproteobacteria</taxon>
        <taxon>Cellvibrionales</taxon>
        <taxon>Halieaceae</taxon>
        <taxon>Congregibacter</taxon>
    </lineage>
</organism>
<accession>A4AA47</accession>
<dbReference type="EMBL" id="AAOA02000004">
    <property type="protein sequence ID" value="EAQ97364.1"/>
    <property type="molecule type" value="Genomic_DNA"/>
</dbReference>
<dbReference type="GO" id="GO:0016846">
    <property type="term" value="F:carbon-sulfur lyase activity"/>
    <property type="evidence" value="ECO:0007669"/>
    <property type="project" value="InterPro"/>
</dbReference>
<evidence type="ECO:0000256" key="3">
    <source>
        <dbReference type="ARBA" id="ARBA00022833"/>
    </source>
</evidence>
<dbReference type="STRING" id="314285.KT71_08289"/>
<sequence length="156" mass="16939">MTDDLASPPAAHGACNCGAVRFEVSAELKDVFVCHCSICRRSTGSNGIAVVVVDNSVFRWTAGEDAIATWKKPDADWQTWFCRHCGSRLPGANDAERTFVPAGLLLEGSDSLTVRHHIFVDSKASWDEIGDAGCQHREAFKSQGSPGHHSLKQLFP</sequence>
<reference evidence="6 7" key="2">
    <citation type="journal article" date="2009" name="PLoS ONE">
        <title>The photosynthetic apparatus and its regulation in the aerobic gammaproteobacterium Congregibacter litoralis gen. nov., sp. nov.</title>
        <authorList>
            <person name="Spring S."/>
            <person name="Lunsdorf H."/>
            <person name="Fuchs B.M."/>
            <person name="Tindall B.J."/>
        </authorList>
    </citation>
    <scope>NUCLEOTIDE SEQUENCE [LARGE SCALE GENOMIC DNA]</scope>
    <source>
        <strain evidence="6">KT71</strain>
    </source>
</reference>
<evidence type="ECO:0000256" key="2">
    <source>
        <dbReference type="ARBA" id="ARBA00022723"/>
    </source>
</evidence>
<dbReference type="eggNOG" id="COG3791">
    <property type="taxonomic scope" value="Bacteria"/>
</dbReference>
<dbReference type="AlphaFoldDB" id="A4AA47"/>
<dbReference type="PANTHER" id="PTHR33337:SF40">
    <property type="entry name" value="CENP-V_GFA DOMAIN-CONTAINING PROTEIN-RELATED"/>
    <property type="match status" value="1"/>
</dbReference>
<evidence type="ECO:0000259" key="5">
    <source>
        <dbReference type="PROSITE" id="PS51891"/>
    </source>
</evidence>
<evidence type="ECO:0000313" key="7">
    <source>
        <dbReference type="Proteomes" id="UP000019205"/>
    </source>
</evidence>
<dbReference type="RefSeq" id="WP_008294087.1">
    <property type="nucleotide sequence ID" value="NZ_CM002299.1"/>
</dbReference>
<name>A4AA47_9GAMM</name>
<dbReference type="Proteomes" id="UP000019205">
    <property type="component" value="Chromosome"/>
</dbReference>
<keyword evidence="3" id="KW-0862">Zinc</keyword>
<dbReference type="HOGENOM" id="CLU_055491_4_2_6"/>
<dbReference type="SUPFAM" id="SSF51316">
    <property type="entry name" value="Mss4-like"/>
    <property type="match status" value="1"/>
</dbReference>
<dbReference type="PROSITE" id="PS51891">
    <property type="entry name" value="CENP_V_GFA"/>
    <property type="match status" value="1"/>
</dbReference>
<dbReference type="Gene3D" id="3.90.1590.10">
    <property type="entry name" value="glutathione-dependent formaldehyde- activating enzyme (gfa)"/>
    <property type="match status" value="1"/>
</dbReference>
<evidence type="ECO:0000256" key="1">
    <source>
        <dbReference type="ARBA" id="ARBA00005495"/>
    </source>
</evidence>
<dbReference type="InterPro" id="IPR006913">
    <property type="entry name" value="CENP-V/GFA"/>
</dbReference>
<dbReference type="PANTHER" id="PTHR33337">
    <property type="entry name" value="GFA DOMAIN-CONTAINING PROTEIN"/>
    <property type="match status" value="1"/>
</dbReference>
<feature type="domain" description="CENP-V/GFA" evidence="5">
    <location>
        <begin position="11"/>
        <end position="127"/>
    </location>
</feature>
<keyword evidence="4" id="KW-0456">Lyase</keyword>
<comment type="similarity">
    <text evidence="1">Belongs to the Gfa family.</text>
</comment>
<proteinExistence type="inferred from homology"/>
<evidence type="ECO:0000313" key="6">
    <source>
        <dbReference type="EMBL" id="EAQ97364.1"/>
    </source>
</evidence>
<protein>
    <recommendedName>
        <fullName evidence="5">CENP-V/GFA domain-containing protein</fullName>
    </recommendedName>
</protein>
<keyword evidence="2" id="KW-0479">Metal-binding</keyword>
<dbReference type="Pfam" id="PF04828">
    <property type="entry name" value="GFA"/>
    <property type="match status" value="1"/>
</dbReference>
<evidence type="ECO:0000256" key="4">
    <source>
        <dbReference type="ARBA" id="ARBA00023239"/>
    </source>
</evidence>
<reference evidence="6 7" key="1">
    <citation type="journal article" date="2007" name="Proc. Natl. Acad. Sci. U.S.A.">
        <title>Characterization of a marine gammaproteobacterium capable of aerobic anoxygenic photosynthesis.</title>
        <authorList>
            <person name="Fuchs B.M."/>
            <person name="Spring S."/>
            <person name="Teeling H."/>
            <person name="Quast C."/>
            <person name="Wulf J."/>
            <person name="Schattenhofer M."/>
            <person name="Yan S."/>
            <person name="Ferriera S."/>
            <person name="Johnson J."/>
            <person name="Glockner F.O."/>
            <person name="Amann R."/>
        </authorList>
    </citation>
    <scope>NUCLEOTIDE SEQUENCE [LARGE SCALE GENOMIC DNA]</scope>
    <source>
        <strain evidence="6">KT71</strain>
    </source>
</reference>
<dbReference type="GO" id="GO:0046872">
    <property type="term" value="F:metal ion binding"/>
    <property type="evidence" value="ECO:0007669"/>
    <property type="project" value="UniProtKB-KW"/>
</dbReference>
<gene>
    <name evidence="6" type="ORF">KT71_08289</name>
</gene>